<keyword evidence="1" id="KW-0175">Coiled coil</keyword>
<evidence type="ECO:0000256" key="1">
    <source>
        <dbReference type="SAM" id="Coils"/>
    </source>
</evidence>
<sequence length="244" mass="27478">MPLTRQDAEQLLEQLYATAEVLGSEIKPAAASLMIRDLKDRERGEVEQALARCRSELSGRLTLAAILERMASSDDHLTPNEAWAKALESQDENATVVWTDEIAKAMGAASPVLELGDKVGARMAFIAAYEREVSATKARGDKPRWWPTLGDSKELRKEAIDEAIKQGRLESPKVEHLLPAPTRPEDEPGYDPEKRAKVIAHLRDLLNHNDEAARQRRQEEVERFEKRRQEVLEQAEKHMAGVRS</sequence>
<gene>
    <name evidence="2" type="ORF">NFG58_12680</name>
</gene>
<dbReference type="RefSeq" id="WP_348826637.1">
    <property type="nucleotide sequence ID" value="NZ_CP098827.1"/>
</dbReference>
<proteinExistence type="predicted"/>
<organism evidence="2">
    <name type="scientific">Halomonas sp. RT37</name>
    <dbReference type="NCBI Taxonomy" id="2950872"/>
    <lineage>
        <taxon>Bacteria</taxon>
        <taxon>Pseudomonadati</taxon>
        <taxon>Pseudomonadota</taxon>
        <taxon>Gammaproteobacteria</taxon>
        <taxon>Oceanospirillales</taxon>
        <taxon>Halomonadaceae</taxon>
        <taxon>Halomonas</taxon>
    </lineage>
</organism>
<accession>A0AAU7KD57</accession>
<protein>
    <submittedName>
        <fullName evidence="2">Uncharacterized protein</fullName>
    </submittedName>
</protein>
<feature type="coiled-coil region" evidence="1">
    <location>
        <begin position="202"/>
        <end position="234"/>
    </location>
</feature>
<evidence type="ECO:0000313" key="2">
    <source>
        <dbReference type="EMBL" id="XBO69481.1"/>
    </source>
</evidence>
<reference evidence="2" key="1">
    <citation type="submission" date="2022-06" db="EMBL/GenBank/DDBJ databases">
        <title>A novel DMS-producing enzyme.</title>
        <authorList>
            <person name="Zhang Y."/>
        </authorList>
    </citation>
    <scope>NUCLEOTIDE SEQUENCE</scope>
    <source>
        <strain evidence="2">RT37</strain>
    </source>
</reference>
<name>A0AAU7KD57_9GAMM</name>
<dbReference type="EMBL" id="CP098827">
    <property type="protein sequence ID" value="XBO69481.1"/>
    <property type="molecule type" value="Genomic_DNA"/>
</dbReference>
<dbReference type="AlphaFoldDB" id="A0AAU7KD57"/>